<sequence>NRDEYYYTTQTIKQMLYTCTGLILHTFDLWTSCAHNSYLDITYHWISNEFHINDLILGVIELGAYKTANDIVKFFEPMLEEFGTEKNKTLSITTDNGTNFKAAITKLSTSLLVSKLIANIFCAAYTLQLSINTDLEIASIGEKKKKAIKRSSIKLSILEVNVVNVIKDIDTRWNSMYMALERLAKLEQPI</sequence>
<comment type="subcellular location">
    <subcellularLocation>
        <location evidence="1">Nucleus</location>
    </subcellularLocation>
</comment>
<keyword evidence="7" id="KW-1185">Reference proteome</keyword>
<dbReference type="InterPro" id="IPR052035">
    <property type="entry name" value="ZnF_BED_domain_contain"/>
</dbReference>
<evidence type="ECO:0000256" key="3">
    <source>
        <dbReference type="ARBA" id="ARBA00022771"/>
    </source>
</evidence>
<accession>A0ABN7WV98</accession>
<organism evidence="6 7">
    <name type="scientific">Gigaspora margarita</name>
    <dbReference type="NCBI Taxonomy" id="4874"/>
    <lineage>
        <taxon>Eukaryota</taxon>
        <taxon>Fungi</taxon>
        <taxon>Fungi incertae sedis</taxon>
        <taxon>Mucoromycota</taxon>
        <taxon>Glomeromycotina</taxon>
        <taxon>Glomeromycetes</taxon>
        <taxon>Diversisporales</taxon>
        <taxon>Gigasporaceae</taxon>
        <taxon>Gigaspora</taxon>
    </lineage>
</organism>
<evidence type="ECO:0000256" key="2">
    <source>
        <dbReference type="ARBA" id="ARBA00022723"/>
    </source>
</evidence>
<gene>
    <name evidence="6" type="ORF">GMARGA_LOCUS35589</name>
</gene>
<dbReference type="Proteomes" id="UP000789901">
    <property type="component" value="Unassembled WGS sequence"/>
</dbReference>
<evidence type="ECO:0000313" key="6">
    <source>
        <dbReference type="EMBL" id="CAG8841719.1"/>
    </source>
</evidence>
<feature type="non-terminal residue" evidence="6">
    <location>
        <position position="190"/>
    </location>
</feature>
<protein>
    <submittedName>
        <fullName evidence="6">22306_t:CDS:1</fullName>
    </submittedName>
</protein>
<feature type="non-terminal residue" evidence="6">
    <location>
        <position position="1"/>
    </location>
</feature>
<reference evidence="6 7" key="1">
    <citation type="submission" date="2021-06" db="EMBL/GenBank/DDBJ databases">
        <authorList>
            <person name="Kallberg Y."/>
            <person name="Tangrot J."/>
            <person name="Rosling A."/>
        </authorList>
    </citation>
    <scope>NUCLEOTIDE SEQUENCE [LARGE SCALE GENOMIC DNA]</scope>
    <source>
        <strain evidence="6 7">120-4 pot B 10/14</strain>
    </source>
</reference>
<evidence type="ECO:0000256" key="5">
    <source>
        <dbReference type="ARBA" id="ARBA00023242"/>
    </source>
</evidence>
<proteinExistence type="predicted"/>
<evidence type="ECO:0000313" key="7">
    <source>
        <dbReference type="Proteomes" id="UP000789901"/>
    </source>
</evidence>
<evidence type="ECO:0000256" key="1">
    <source>
        <dbReference type="ARBA" id="ARBA00004123"/>
    </source>
</evidence>
<dbReference type="PANTHER" id="PTHR46481:SF10">
    <property type="entry name" value="ZINC FINGER BED DOMAIN-CONTAINING PROTEIN 39"/>
    <property type="match status" value="1"/>
</dbReference>
<comment type="caution">
    <text evidence="6">The sequence shown here is derived from an EMBL/GenBank/DDBJ whole genome shotgun (WGS) entry which is preliminary data.</text>
</comment>
<keyword evidence="4" id="KW-0862">Zinc</keyword>
<dbReference type="InterPro" id="IPR012337">
    <property type="entry name" value="RNaseH-like_sf"/>
</dbReference>
<name>A0ABN7WV98_GIGMA</name>
<dbReference type="EMBL" id="CAJVQB010066661">
    <property type="protein sequence ID" value="CAG8841719.1"/>
    <property type="molecule type" value="Genomic_DNA"/>
</dbReference>
<evidence type="ECO:0000256" key="4">
    <source>
        <dbReference type="ARBA" id="ARBA00022833"/>
    </source>
</evidence>
<dbReference type="SUPFAM" id="SSF53098">
    <property type="entry name" value="Ribonuclease H-like"/>
    <property type="match status" value="1"/>
</dbReference>
<keyword evidence="5" id="KW-0539">Nucleus</keyword>
<keyword evidence="2" id="KW-0479">Metal-binding</keyword>
<keyword evidence="3" id="KW-0863">Zinc-finger</keyword>
<dbReference type="PANTHER" id="PTHR46481">
    <property type="entry name" value="ZINC FINGER BED DOMAIN-CONTAINING PROTEIN 4"/>
    <property type="match status" value="1"/>
</dbReference>